<dbReference type="Gene3D" id="3.40.1400.10">
    <property type="entry name" value="Sugar-phosphate isomerase, RpiB/LacA/LacB"/>
    <property type="match status" value="1"/>
</dbReference>
<sequence length="153" mass="16358">MRIVLGNDHAGFPLKEHVRSVLERLGHEVVDVGTHTADPVDFPDVAKAVSAPVRAGEAERGVLVCGTGVGAAIAANKIAGIRATVAHDTYTARQAVEHDDVNVVCLGAWLVGPAIATQVLEEFLAARFSTDPAFRRRVQMLHDMEREMAPDTA</sequence>
<organism evidence="4 5">
    <name type="scientific">Pseudonocardia hierapolitana</name>
    <dbReference type="NCBI Taxonomy" id="1128676"/>
    <lineage>
        <taxon>Bacteria</taxon>
        <taxon>Bacillati</taxon>
        <taxon>Actinomycetota</taxon>
        <taxon>Actinomycetes</taxon>
        <taxon>Pseudonocardiales</taxon>
        <taxon>Pseudonocardiaceae</taxon>
        <taxon>Pseudonocardia</taxon>
    </lineage>
</organism>
<comment type="caution">
    <text evidence="4">The sequence shown here is derived from an EMBL/GenBank/DDBJ whole genome shotgun (WGS) entry which is preliminary data.</text>
</comment>
<dbReference type="GO" id="GO:0016861">
    <property type="term" value="F:intramolecular oxidoreductase activity, interconverting aldoses and ketoses"/>
    <property type="evidence" value="ECO:0007669"/>
    <property type="project" value="UniProtKB-ARBA"/>
</dbReference>
<evidence type="ECO:0000256" key="3">
    <source>
        <dbReference type="PIRSR" id="PIRSR005384-1"/>
    </source>
</evidence>
<dbReference type="PANTHER" id="PTHR43732">
    <property type="entry name" value="RIBOSE 5-PHOSPHATE ISOMERASE-RELATED"/>
    <property type="match status" value="1"/>
</dbReference>
<gene>
    <name evidence="4" type="ORF">FHX44_11538</name>
</gene>
<dbReference type="NCBIfam" id="TIGR00689">
    <property type="entry name" value="rpiB_lacA_lacB"/>
    <property type="match status" value="1"/>
</dbReference>
<keyword evidence="5" id="KW-1185">Reference proteome</keyword>
<dbReference type="PIRSF" id="PIRSF005384">
    <property type="entry name" value="RpiB_LacA_B"/>
    <property type="match status" value="1"/>
</dbReference>
<dbReference type="Proteomes" id="UP000321261">
    <property type="component" value="Unassembled WGS sequence"/>
</dbReference>
<dbReference type="GO" id="GO:0005975">
    <property type="term" value="P:carbohydrate metabolic process"/>
    <property type="evidence" value="ECO:0007669"/>
    <property type="project" value="InterPro"/>
</dbReference>
<evidence type="ECO:0000313" key="4">
    <source>
        <dbReference type="EMBL" id="TWF74657.1"/>
    </source>
</evidence>
<keyword evidence="2 4" id="KW-0413">Isomerase</keyword>
<dbReference type="OrthoDB" id="1778624at2"/>
<reference evidence="4 5" key="1">
    <citation type="submission" date="2019-06" db="EMBL/GenBank/DDBJ databases">
        <title>Sequencing the genomes of 1000 actinobacteria strains.</title>
        <authorList>
            <person name="Klenk H.-P."/>
        </authorList>
    </citation>
    <scope>NUCLEOTIDE SEQUENCE [LARGE SCALE GENOMIC DNA]</scope>
    <source>
        <strain evidence="4 5">DSM 45671</strain>
    </source>
</reference>
<dbReference type="PANTHER" id="PTHR43732:SF1">
    <property type="entry name" value="RIBOSE 5-PHOSPHATE ISOMERASE"/>
    <property type="match status" value="1"/>
</dbReference>
<dbReference type="EMBL" id="VIWU01000001">
    <property type="protein sequence ID" value="TWF74657.1"/>
    <property type="molecule type" value="Genomic_DNA"/>
</dbReference>
<dbReference type="Pfam" id="PF02502">
    <property type="entry name" value="LacAB_rpiB"/>
    <property type="match status" value="1"/>
</dbReference>
<dbReference type="NCBIfam" id="NF004051">
    <property type="entry name" value="PRK05571.1"/>
    <property type="match status" value="1"/>
</dbReference>
<dbReference type="InterPro" id="IPR003500">
    <property type="entry name" value="RpiB_LacA_LacB"/>
</dbReference>
<dbReference type="NCBIfam" id="TIGR01120">
    <property type="entry name" value="rpiB"/>
    <property type="match status" value="1"/>
</dbReference>
<evidence type="ECO:0000313" key="5">
    <source>
        <dbReference type="Proteomes" id="UP000321261"/>
    </source>
</evidence>
<feature type="active site" description="Proton donor" evidence="3">
    <location>
        <position position="98"/>
    </location>
</feature>
<dbReference type="InterPro" id="IPR036569">
    <property type="entry name" value="RpiB_LacA_LacB_sf"/>
</dbReference>
<proteinExistence type="inferred from homology"/>
<accession>A0A561SIG9</accession>
<dbReference type="InterPro" id="IPR051812">
    <property type="entry name" value="SPI_LacAB/RpiB"/>
</dbReference>
<dbReference type="AlphaFoldDB" id="A0A561SIG9"/>
<feature type="active site" description="Proton acceptor" evidence="3">
    <location>
        <position position="65"/>
    </location>
</feature>
<dbReference type="InterPro" id="IPR004785">
    <property type="entry name" value="RpiB"/>
</dbReference>
<evidence type="ECO:0000256" key="2">
    <source>
        <dbReference type="ARBA" id="ARBA00023235"/>
    </source>
</evidence>
<evidence type="ECO:0000256" key="1">
    <source>
        <dbReference type="ARBA" id="ARBA00008754"/>
    </source>
</evidence>
<dbReference type="SUPFAM" id="SSF89623">
    <property type="entry name" value="Ribose/Galactose isomerase RpiB/AlsB"/>
    <property type="match status" value="1"/>
</dbReference>
<name>A0A561SIG9_9PSEU</name>
<protein>
    <submittedName>
        <fullName evidence="4">Ribose 5-phosphate isomerase B</fullName>
    </submittedName>
</protein>
<dbReference type="RefSeq" id="WP_147253992.1">
    <property type="nucleotide sequence ID" value="NZ_VIWU01000001.1"/>
</dbReference>
<comment type="similarity">
    <text evidence="1">Belongs to the LacAB/RpiB family.</text>
</comment>